<evidence type="ECO:0000313" key="1">
    <source>
        <dbReference type="EMBL" id="RUP50751.1"/>
    </source>
</evidence>
<dbReference type="AlphaFoldDB" id="A0A433DIT2"/>
<protein>
    <submittedName>
        <fullName evidence="1">Uncharacterized protein</fullName>
    </submittedName>
</protein>
<accession>A0A433DIT2</accession>
<gene>
    <name evidence="1" type="ORF">BC936DRAFT_137843</name>
</gene>
<comment type="caution">
    <text evidence="1">The sequence shown here is derived from an EMBL/GenBank/DDBJ whole genome shotgun (WGS) entry which is preliminary data.</text>
</comment>
<reference evidence="1 2" key="1">
    <citation type="journal article" date="2018" name="New Phytol.">
        <title>Phylogenomics of Endogonaceae and evolution of mycorrhizas within Mucoromycota.</title>
        <authorList>
            <person name="Chang Y."/>
            <person name="Desiro A."/>
            <person name="Na H."/>
            <person name="Sandor L."/>
            <person name="Lipzen A."/>
            <person name="Clum A."/>
            <person name="Barry K."/>
            <person name="Grigoriev I.V."/>
            <person name="Martin F.M."/>
            <person name="Stajich J.E."/>
            <person name="Smith M.E."/>
            <person name="Bonito G."/>
            <person name="Spatafora J.W."/>
        </authorList>
    </citation>
    <scope>NUCLEOTIDE SEQUENCE [LARGE SCALE GENOMIC DNA]</scope>
    <source>
        <strain evidence="1 2">GMNB39</strain>
    </source>
</reference>
<dbReference type="Proteomes" id="UP000268093">
    <property type="component" value="Unassembled WGS sequence"/>
</dbReference>
<organism evidence="1 2">
    <name type="scientific">Jimgerdemannia flammicorona</name>
    <dbReference type="NCBI Taxonomy" id="994334"/>
    <lineage>
        <taxon>Eukaryota</taxon>
        <taxon>Fungi</taxon>
        <taxon>Fungi incertae sedis</taxon>
        <taxon>Mucoromycota</taxon>
        <taxon>Mucoromycotina</taxon>
        <taxon>Endogonomycetes</taxon>
        <taxon>Endogonales</taxon>
        <taxon>Endogonaceae</taxon>
        <taxon>Jimgerdemannia</taxon>
    </lineage>
</organism>
<evidence type="ECO:0000313" key="2">
    <source>
        <dbReference type="Proteomes" id="UP000268093"/>
    </source>
</evidence>
<proteinExistence type="predicted"/>
<sequence length="140" mass="15840">MDSGIYTILFFFWPKVEGREISYKPHPPAPTPPLPKLESLNYIFFPSHSQPGLLQLEFLQGQRLRLHAAIEVCMNDCNINRVQRGETRPLYPPPFLFPQGYPVLKVASAFFVSPRTICCHVTLVGLYTEFADGELGISVC</sequence>
<name>A0A433DIT2_9FUNG</name>
<dbReference type="EMBL" id="RBNI01001204">
    <property type="protein sequence ID" value="RUP50751.1"/>
    <property type="molecule type" value="Genomic_DNA"/>
</dbReference>
<keyword evidence="2" id="KW-1185">Reference proteome</keyword>